<comment type="caution">
    <text evidence="2">The sequence shown here is derived from an EMBL/GenBank/DDBJ whole genome shotgun (WGS) entry which is preliminary data.</text>
</comment>
<feature type="compositionally biased region" description="Basic and acidic residues" evidence="1">
    <location>
        <begin position="175"/>
        <end position="199"/>
    </location>
</feature>
<protein>
    <recommendedName>
        <fullName evidence="4">Tetratricopeptide repeat protein</fullName>
    </recommendedName>
</protein>
<evidence type="ECO:0000313" key="2">
    <source>
        <dbReference type="EMBL" id="TGG40257.1"/>
    </source>
</evidence>
<organism evidence="2 3">
    <name type="scientific">Duncaniella freteri</name>
    <dbReference type="NCBI Taxonomy" id="2530391"/>
    <lineage>
        <taxon>Bacteria</taxon>
        <taxon>Pseudomonadati</taxon>
        <taxon>Bacteroidota</taxon>
        <taxon>Bacteroidia</taxon>
        <taxon>Bacteroidales</taxon>
        <taxon>Muribaculaceae</taxon>
        <taxon>Duncaniella</taxon>
    </lineage>
</organism>
<feature type="region of interest" description="Disordered" evidence="1">
    <location>
        <begin position="173"/>
        <end position="208"/>
    </location>
</feature>
<reference evidence="2 3" key="1">
    <citation type="submission" date="2019-02" db="EMBL/GenBank/DDBJ databases">
        <title>Isolation and identification of novel species under the genus Muribaculum.</title>
        <authorList>
            <person name="Miyake S."/>
            <person name="Ding Y."/>
            <person name="Low A."/>
            <person name="Soh M."/>
            <person name="Seedorf H."/>
        </authorList>
    </citation>
    <scope>NUCLEOTIDE SEQUENCE [LARGE SCALE GENOMIC DNA]</scope>
    <source>
        <strain evidence="2 3">TLL-A3</strain>
    </source>
</reference>
<dbReference type="Proteomes" id="UP000297635">
    <property type="component" value="Unassembled WGS sequence"/>
</dbReference>
<dbReference type="GeneID" id="82149328"/>
<evidence type="ECO:0000313" key="3">
    <source>
        <dbReference type="Proteomes" id="UP000297635"/>
    </source>
</evidence>
<dbReference type="AlphaFoldDB" id="A0A4Z0V7N5"/>
<evidence type="ECO:0008006" key="4">
    <source>
        <dbReference type="Google" id="ProtNLM"/>
    </source>
</evidence>
<evidence type="ECO:0000256" key="1">
    <source>
        <dbReference type="SAM" id="MobiDB-lite"/>
    </source>
</evidence>
<keyword evidence="3" id="KW-1185">Reference proteome</keyword>
<proteinExistence type="predicted"/>
<dbReference type="RefSeq" id="WP_135471270.1">
    <property type="nucleotide sequence ID" value="NZ_CASJDB010000012.1"/>
</dbReference>
<accession>A0A4Z0V7N5</accession>
<dbReference type="EMBL" id="SJSA01000001">
    <property type="protein sequence ID" value="TGG40257.1"/>
    <property type="molecule type" value="Genomic_DNA"/>
</dbReference>
<sequence>MDEHLSRILSVLSDGSVPPAAQDVEAVTKRYDFFYLPAVLALRHGAGSMDAGLRQRLIEQIAMNCPDLRMGFMLTDVAYEEWAHFYPACRAEVNTSDAISKFLETYGRYDPREEALLERLIFNPAPDYSSMLAREEESDLPTVADAATADNPQDALINSFILKHKDDESQLLPREQPRHGDAHAARGKEEPVAAEEHHAPSHAASPAYDSSLSESLAKIYIRQKRYDKAFEIIHTLSLNNPKKSAYFADQLRFLRKLMLNREAANNSK</sequence>
<gene>
    <name evidence="2" type="ORF">EZ315_05935</name>
</gene>
<name>A0A4Z0V7N5_9BACT</name>